<keyword evidence="11" id="KW-0187">Copper transport</keyword>
<evidence type="ECO:0000256" key="6">
    <source>
        <dbReference type="ARBA" id="ARBA00022553"/>
    </source>
</evidence>
<feature type="transmembrane region" description="Helical" evidence="22">
    <location>
        <begin position="167"/>
        <end position="192"/>
    </location>
</feature>
<dbReference type="PANTHER" id="PTHR43520:SF8">
    <property type="entry name" value="P-TYPE CU(+) TRANSPORTER"/>
    <property type="match status" value="1"/>
</dbReference>
<dbReference type="Gene3D" id="2.70.150.10">
    <property type="entry name" value="Calcium-transporting ATPase, cytoplasmic transduction domain A"/>
    <property type="match status" value="1"/>
</dbReference>
<evidence type="ECO:0000256" key="1">
    <source>
        <dbReference type="ARBA" id="ARBA00004127"/>
    </source>
</evidence>
<dbReference type="InterPro" id="IPR044492">
    <property type="entry name" value="P_typ_ATPase_HD_dom"/>
</dbReference>
<evidence type="ECO:0000259" key="23">
    <source>
        <dbReference type="PROSITE" id="PS50846"/>
    </source>
</evidence>
<dbReference type="CDD" id="cd00371">
    <property type="entry name" value="HMA"/>
    <property type="match status" value="2"/>
</dbReference>
<dbReference type="SUPFAM" id="SSF81665">
    <property type="entry name" value="Calcium ATPase, transmembrane domain M"/>
    <property type="match status" value="1"/>
</dbReference>
<feature type="transmembrane region" description="Helical" evidence="22">
    <location>
        <begin position="448"/>
        <end position="471"/>
    </location>
</feature>
<dbReference type="NCBIfam" id="TIGR00003">
    <property type="entry name" value="copper ion binding protein"/>
    <property type="match status" value="2"/>
</dbReference>
<organism evidence="24 25">
    <name type="scientific">Paenibacillus eucommiae</name>
    <dbReference type="NCBI Taxonomy" id="1355755"/>
    <lineage>
        <taxon>Bacteria</taxon>
        <taxon>Bacillati</taxon>
        <taxon>Bacillota</taxon>
        <taxon>Bacilli</taxon>
        <taxon>Bacillales</taxon>
        <taxon>Paenibacillaceae</taxon>
        <taxon>Paenibacillus</taxon>
    </lineage>
</organism>
<keyword evidence="9" id="KW-0677">Repeat</keyword>
<dbReference type="EC" id="7.2.2.8" evidence="3"/>
<dbReference type="Pfam" id="PF00702">
    <property type="entry name" value="Hydrolase"/>
    <property type="match status" value="1"/>
</dbReference>
<dbReference type="InterPro" id="IPR023299">
    <property type="entry name" value="ATPase_P-typ_cyto_dom_N"/>
</dbReference>
<dbReference type="Proteomes" id="UP001519287">
    <property type="component" value="Unassembled WGS sequence"/>
</dbReference>
<dbReference type="SFLD" id="SFLDS00003">
    <property type="entry name" value="Haloacid_Dehalogenase"/>
    <property type="match status" value="1"/>
</dbReference>
<dbReference type="Pfam" id="PF00122">
    <property type="entry name" value="E1-E2_ATPase"/>
    <property type="match status" value="1"/>
</dbReference>
<evidence type="ECO:0000256" key="3">
    <source>
        <dbReference type="ARBA" id="ARBA00012517"/>
    </source>
</evidence>
<dbReference type="PROSITE" id="PS01047">
    <property type="entry name" value="HMA_1"/>
    <property type="match status" value="2"/>
</dbReference>
<dbReference type="InterPro" id="IPR059000">
    <property type="entry name" value="ATPase_P-type_domA"/>
</dbReference>
<dbReference type="Gene3D" id="3.40.1110.10">
    <property type="entry name" value="Calcium-transporting ATPase, cytoplasmic domain N"/>
    <property type="match status" value="1"/>
</dbReference>
<dbReference type="InterPro" id="IPR006121">
    <property type="entry name" value="HMA_dom"/>
</dbReference>
<keyword evidence="17" id="KW-0406">Ion transport</keyword>
<dbReference type="InterPro" id="IPR018303">
    <property type="entry name" value="ATPase_P-typ_P_site"/>
</dbReference>
<dbReference type="PROSITE" id="PS00154">
    <property type="entry name" value="ATPASE_E1_E2"/>
    <property type="match status" value="1"/>
</dbReference>
<keyword evidence="14" id="KW-1278">Translocase</keyword>
<dbReference type="NCBIfam" id="TIGR01511">
    <property type="entry name" value="ATPase-IB1_Cu"/>
    <property type="match status" value="1"/>
</dbReference>
<feature type="domain" description="HMA" evidence="23">
    <location>
        <begin position="78"/>
        <end position="144"/>
    </location>
</feature>
<evidence type="ECO:0000256" key="10">
    <source>
        <dbReference type="ARBA" id="ARBA00022741"/>
    </source>
</evidence>
<evidence type="ECO:0000256" key="5">
    <source>
        <dbReference type="ARBA" id="ARBA00022448"/>
    </source>
</evidence>
<dbReference type="InterPro" id="IPR008250">
    <property type="entry name" value="ATPase_P-typ_transduc_dom_A_sf"/>
</dbReference>
<evidence type="ECO:0000256" key="9">
    <source>
        <dbReference type="ARBA" id="ARBA00022737"/>
    </source>
</evidence>
<feature type="transmembrane region" description="Helical" evidence="22">
    <location>
        <begin position="419"/>
        <end position="442"/>
    </location>
</feature>
<reference evidence="24 25" key="1">
    <citation type="submission" date="2021-03" db="EMBL/GenBank/DDBJ databases">
        <title>Genomic Encyclopedia of Type Strains, Phase IV (KMG-IV): sequencing the most valuable type-strain genomes for metagenomic binning, comparative biology and taxonomic classification.</title>
        <authorList>
            <person name="Goeker M."/>
        </authorList>
    </citation>
    <scope>NUCLEOTIDE SEQUENCE [LARGE SCALE GENOMIC DNA]</scope>
    <source>
        <strain evidence="24 25">DSM 26048</strain>
    </source>
</reference>
<dbReference type="InterPro" id="IPR023298">
    <property type="entry name" value="ATPase_P-typ_TM_dom_sf"/>
</dbReference>
<dbReference type="InterPro" id="IPR036412">
    <property type="entry name" value="HAD-like_sf"/>
</dbReference>
<proteinExistence type="inferred from homology"/>
<dbReference type="SFLD" id="SFLDF00027">
    <property type="entry name" value="p-type_atpase"/>
    <property type="match status" value="1"/>
</dbReference>
<dbReference type="EMBL" id="JAGGLB010000032">
    <property type="protein sequence ID" value="MBP1995280.1"/>
    <property type="molecule type" value="Genomic_DNA"/>
</dbReference>
<keyword evidence="6" id="KW-0597">Phosphoprotein</keyword>
<dbReference type="NCBIfam" id="TIGR01525">
    <property type="entry name" value="ATPase-IB_hvy"/>
    <property type="match status" value="1"/>
</dbReference>
<evidence type="ECO:0000256" key="20">
    <source>
        <dbReference type="ARBA" id="ARBA00033239"/>
    </source>
</evidence>
<keyword evidence="10 22" id="KW-0547">Nucleotide-binding</keyword>
<keyword evidence="15 22" id="KW-1133">Transmembrane helix</keyword>
<evidence type="ECO:0000313" key="25">
    <source>
        <dbReference type="Proteomes" id="UP001519287"/>
    </source>
</evidence>
<dbReference type="SUPFAM" id="SSF56784">
    <property type="entry name" value="HAD-like"/>
    <property type="match status" value="1"/>
</dbReference>
<evidence type="ECO:0000313" key="24">
    <source>
        <dbReference type="EMBL" id="MBP1995280.1"/>
    </source>
</evidence>
<keyword evidence="18 22" id="KW-0472">Membrane</keyword>
<dbReference type="SUPFAM" id="SSF81653">
    <property type="entry name" value="Calcium ATPase, transduction domain A"/>
    <property type="match status" value="1"/>
</dbReference>
<evidence type="ECO:0000256" key="14">
    <source>
        <dbReference type="ARBA" id="ARBA00022967"/>
    </source>
</evidence>
<evidence type="ECO:0000256" key="17">
    <source>
        <dbReference type="ARBA" id="ARBA00023065"/>
    </source>
</evidence>
<feature type="transmembrane region" description="Helical" evidence="22">
    <location>
        <begin position="785"/>
        <end position="803"/>
    </location>
</feature>
<feature type="transmembrane region" description="Helical" evidence="22">
    <location>
        <begin position="198"/>
        <end position="214"/>
    </location>
</feature>
<dbReference type="InterPro" id="IPR023214">
    <property type="entry name" value="HAD_sf"/>
</dbReference>
<dbReference type="PANTHER" id="PTHR43520">
    <property type="entry name" value="ATP7, ISOFORM B"/>
    <property type="match status" value="1"/>
</dbReference>
<evidence type="ECO:0000256" key="18">
    <source>
        <dbReference type="ARBA" id="ARBA00023136"/>
    </source>
</evidence>
<feature type="transmembrane region" description="Helical" evidence="22">
    <location>
        <begin position="762"/>
        <end position="779"/>
    </location>
</feature>
<dbReference type="PRINTS" id="PR00119">
    <property type="entry name" value="CATATPASE"/>
</dbReference>
<dbReference type="RefSeq" id="WP_312894893.1">
    <property type="nucleotide sequence ID" value="NZ_JAGGLB010000032.1"/>
</dbReference>
<keyword evidence="25" id="KW-1185">Reference proteome</keyword>
<evidence type="ECO:0000256" key="22">
    <source>
        <dbReference type="RuleBase" id="RU362081"/>
    </source>
</evidence>
<evidence type="ECO:0000256" key="15">
    <source>
        <dbReference type="ARBA" id="ARBA00022989"/>
    </source>
</evidence>
<keyword evidence="5" id="KW-0813">Transport</keyword>
<keyword evidence="7 22" id="KW-0812">Transmembrane</keyword>
<comment type="similarity">
    <text evidence="2 22">Belongs to the cation transport ATPase (P-type) (TC 3.A.3) family. Type IB subfamily.</text>
</comment>
<name>A0ABS4J653_9BACL</name>
<comment type="catalytic activity">
    <reaction evidence="21">
        <text>Cu(+)(in) + ATP + H2O = Cu(+)(out) + ADP + phosphate + H(+)</text>
        <dbReference type="Rhea" id="RHEA:25792"/>
        <dbReference type="ChEBI" id="CHEBI:15377"/>
        <dbReference type="ChEBI" id="CHEBI:15378"/>
        <dbReference type="ChEBI" id="CHEBI:30616"/>
        <dbReference type="ChEBI" id="CHEBI:43474"/>
        <dbReference type="ChEBI" id="CHEBI:49552"/>
        <dbReference type="ChEBI" id="CHEBI:456216"/>
        <dbReference type="EC" id="7.2.2.8"/>
    </reaction>
</comment>
<protein>
    <recommendedName>
        <fullName evidence="4">Copper-exporting P-type ATPase</fullName>
        <ecNumber evidence="3">7.2.2.8</ecNumber>
    </recommendedName>
    <alternativeName>
        <fullName evidence="19">Copper-exporting P-type ATPase A</fullName>
    </alternativeName>
    <alternativeName>
        <fullName evidence="20">Cu(+)-exporting ATPase</fullName>
    </alternativeName>
</protein>
<evidence type="ECO:0000256" key="16">
    <source>
        <dbReference type="ARBA" id="ARBA00023008"/>
    </source>
</evidence>
<dbReference type="InterPro" id="IPR027256">
    <property type="entry name" value="P-typ_ATPase_IB"/>
</dbReference>
<gene>
    <name evidence="24" type="ORF">J2Z66_006922</name>
</gene>
<evidence type="ECO:0000256" key="2">
    <source>
        <dbReference type="ARBA" id="ARBA00006024"/>
    </source>
</evidence>
<comment type="caution">
    <text evidence="24">The sequence shown here is derived from an EMBL/GenBank/DDBJ whole genome shotgun (WGS) entry which is preliminary data.</text>
</comment>
<evidence type="ECO:0000256" key="8">
    <source>
        <dbReference type="ARBA" id="ARBA00022723"/>
    </source>
</evidence>
<feature type="transmembrane region" description="Helical" evidence="22">
    <location>
        <begin position="268"/>
        <end position="286"/>
    </location>
</feature>
<evidence type="ECO:0000256" key="4">
    <source>
        <dbReference type="ARBA" id="ARBA00015102"/>
    </source>
</evidence>
<feature type="domain" description="HMA" evidence="23">
    <location>
        <begin position="10"/>
        <end position="76"/>
    </location>
</feature>
<feature type="transmembrane region" description="Helical" evidence="22">
    <location>
        <begin position="235"/>
        <end position="256"/>
    </location>
</feature>
<dbReference type="InterPro" id="IPR001757">
    <property type="entry name" value="P_typ_ATPase"/>
</dbReference>
<dbReference type="InterPro" id="IPR017969">
    <property type="entry name" value="Heavy-metal-associated_CS"/>
</dbReference>
<comment type="subcellular location">
    <subcellularLocation>
        <location evidence="22">Cell membrane</location>
    </subcellularLocation>
    <subcellularLocation>
        <location evidence="1">Endomembrane system</location>
        <topology evidence="1">Multi-pass membrane protein</topology>
    </subcellularLocation>
</comment>
<keyword evidence="16" id="KW-0186">Copper</keyword>
<dbReference type="InterPro" id="IPR036163">
    <property type="entry name" value="HMA_dom_sf"/>
</dbReference>
<keyword evidence="13" id="KW-0460">Magnesium</keyword>
<dbReference type="PRINTS" id="PR00942">
    <property type="entry name" value="CUATPASEI"/>
</dbReference>
<evidence type="ECO:0000256" key="21">
    <source>
        <dbReference type="ARBA" id="ARBA00049289"/>
    </source>
</evidence>
<evidence type="ECO:0000256" key="12">
    <source>
        <dbReference type="ARBA" id="ARBA00022840"/>
    </source>
</evidence>
<evidence type="ECO:0000256" key="13">
    <source>
        <dbReference type="ARBA" id="ARBA00022842"/>
    </source>
</evidence>
<dbReference type="InterPro" id="IPR006122">
    <property type="entry name" value="HMA_Cu_ion-bd"/>
</dbReference>
<dbReference type="SUPFAM" id="SSF55008">
    <property type="entry name" value="HMA, heavy metal-associated domain"/>
    <property type="match status" value="2"/>
</dbReference>
<evidence type="ECO:0000256" key="11">
    <source>
        <dbReference type="ARBA" id="ARBA00022796"/>
    </source>
</evidence>
<dbReference type="SFLD" id="SFLDG00002">
    <property type="entry name" value="C1.7:_P-type_atpase_like"/>
    <property type="match status" value="1"/>
</dbReference>
<dbReference type="NCBIfam" id="TIGR01494">
    <property type="entry name" value="ATPase_P-type"/>
    <property type="match status" value="1"/>
</dbReference>
<dbReference type="Gene3D" id="3.40.50.1000">
    <property type="entry name" value="HAD superfamily/HAD-like"/>
    <property type="match status" value="1"/>
</dbReference>
<dbReference type="Pfam" id="PF00403">
    <property type="entry name" value="HMA"/>
    <property type="match status" value="2"/>
</dbReference>
<keyword evidence="12 22" id="KW-0067">ATP-binding</keyword>
<keyword evidence="22" id="KW-1003">Cell membrane</keyword>
<dbReference type="PROSITE" id="PS50846">
    <property type="entry name" value="HMA_2"/>
    <property type="match status" value="2"/>
</dbReference>
<dbReference type="Gene3D" id="3.30.70.100">
    <property type="match status" value="2"/>
</dbReference>
<evidence type="ECO:0000256" key="19">
    <source>
        <dbReference type="ARBA" id="ARBA00029719"/>
    </source>
</evidence>
<sequence>MAEANSKPAEHTSLQITGMTCAACANRIEKGLNKLDGIKEANVNFAMEKATVTFDPLVTNVVKMEQSIQKLGYGTVKEQVDLQLIGMYCAACAAKIEKSLNKLPGVTTATVNYAMESARVAYNPAVISVIDIQQRVEKLGYKAVLKEEQSDPAEHRKQAISKQKQKLLLSIILSFPLLWSMVSHFSFLSWIWMPELFMNPWFQLALATPVQFYIGRQFYVGAYKALRNKSANMDVLISLGTSAAYFYSLYLTLDWAAGAAEAHHGPEMYYETSAVLITLVILGKLFESLAKGRTSEAIKTLMGLQAKTALVIRDGQELTIPTEEVQTGDVVLVKPGEKIPVDGEVIEGSSVVDESMLTGESIPVEKKAGDQVSGATLNKNGRLMVKATKVGRETALAQIIKIVEEAQGSKAPIQRVADVISGIFVPIVVGIAVLGFVIWYLWITPGDFAHALEIAIAILVIACPCALGLATPTSIMAGSGRAAELGVLFKGGEHLESTHKIDTIILDKTGTVTKGKPELTDIIVDSLDEALFLQWIGAAEKNSEHPLAEAIVSGIVAKGIKLPQTDEFEAIPGFGIRAIIEGKEILAGTRKLMGRYEVSAEHAYDTMSKLESEGKTAMLIAVDRQYAGLIAVADTIKETSKEAIARLKQMGIQVIMITGDNERTAQAIAKQVGIEQVRAEVLPEGKAEEVKKLQNQGKKVAMVGDGINDAPALAMADIGMAIGTGTDVAMEAADVTLMRGDLNSIPDAIYMSRKTMSNIRQNLFWALGYNTLGIPIAALGLLAPWVAGAAMALSSVSVVLNALRLQRMKL</sequence>
<evidence type="ECO:0000256" key="7">
    <source>
        <dbReference type="ARBA" id="ARBA00022692"/>
    </source>
</evidence>
<keyword evidence="8 22" id="KW-0479">Metal-binding</keyword>
<accession>A0ABS4J653</accession>
<dbReference type="CDD" id="cd02094">
    <property type="entry name" value="P-type_ATPase_Cu-like"/>
    <property type="match status" value="1"/>
</dbReference>